<organism evidence="2 3">
    <name type="scientific">Fistulina hepatica ATCC 64428</name>
    <dbReference type="NCBI Taxonomy" id="1128425"/>
    <lineage>
        <taxon>Eukaryota</taxon>
        <taxon>Fungi</taxon>
        <taxon>Dikarya</taxon>
        <taxon>Basidiomycota</taxon>
        <taxon>Agaricomycotina</taxon>
        <taxon>Agaricomycetes</taxon>
        <taxon>Agaricomycetidae</taxon>
        <taxon>Agaricales</taxon>
        <taxon>Fistulinaceae</taxon>
        <taxon>Fistulina</taxon>
    </lineage>
</organism>
<name>A0A0D7AEI1_9AGAR</name>
<accession>A0A0D7AEI1</accession>
<dbReference type="AlphaFoldDB" id="A0A0D7AEI1"/>
<evidence type="ECO:0000313" key="3">
    <source>
        <dbReference type="Proteomes" id="UP000054144"/>
    </source>
</evidence>
<dbReference type="EMBL" id="KN881721">
    <property type="protein sequence ID" value="KIY49757.1"/>
    <property type="molecule type" value="Genomic_DNA"/>
</dbReference>
<protein>
    <submittedName>
        <fullName evidence="2">Uncharacterized protein</fullName>
    </submittedName>
</protein>
<reference evidence="2 3" key="1">
    <citation type="journal article" date="2015" name="Fungal Genet. Biol.">
        <title>Evolution of novel wood decay mechanisms in Agaricales revealed by the genome sequences of Fistulina hepatica and Cylindrobasidium torrendii.</title>
        <authorList>
            <person name="Floudas D."/>
            <person name="Held B.W."/>
            <person name="Riley R."/>
            <person name="Nagy L.G."/>
            <person name="Koehler G."/>
            <person name="Ransdell A.S."/>
            <person name="Younus H."/>
            <person name="Chow J."/>
            <person name="Chiniquy J."/>
            <person name="Lipzen A."/>
            <person name="Tritt A."/>
            <person name="Sun H."/>
            <person name="Haridas S."/>
            <person name="LaButti K."/>
            <person name="Ohm R.A."/>
            <person name="Kues U."/>
            <person name="Blanchette R.A."/>
            <person name="Grigoriev I.V."/>
            <person name="Minto R.E."/>
            <person name="Hibbett D.S."/>
        </authorList>
    </citation>
    <scope>NUCLEOTIDE SEQUENCE [LARGE SCALE GENOMIC DNA]</scope>
    <source>
        <strain evidence="2 3">ATCC 64428</strain>
    </source>
</reference>
<feature type="region of interest" description="Disordered" evidence="1">
    <location>
        <begin position="1"/>
        <end position="35"/>
    </location>
</feature>
<keyword evidence="3" id="KW-1185">Reference proteome</keyword>
<evidence type="ECO:0000313" key="2">
    <source>
        <dbReference type="EMBL" id="KIY49757.1"/>
    </source>
</evidence>
<gene>
    <name evidence="2" type="ORF">FISHEDRAFT_58015</name>
</gene>
<sequence>MHHTETKLRTNILEETAKHTWRSSSNKTRQKEGVDEQLEMLTANLVALTARIDVLSSTLQEHLTDEERSEWEHRLARKLAELENALVQLPRIPSEDDESDNGTTFVGSPAPPSKDMEIASGYRVLEFSCTHIAL</sequence>
<dbReference type="Proteomes" id="UP000054144">
    <property type="component" value="Unassembled WGS sequence"/>
</dbReference>
<evidence type="ECO:0000256" key="1">
    <source>
        <dbReference type="SAM" id="MobiDB-lite"/>
    </source>
</evidence>
<feature type="region of interest" description="Disordered" evidence="1">
    <location>
        <begin position="90"/>
        <end position="114"/>
    </location>
</feature>
<proteinExistence type="predicted"/>